<accession>A0A7G9S2I2</accession>
<gene>
    <name evidence="2" type="ORF">H9L06_06980</name>
</gene>
<dbReference type="Pfam" id="PF07179">
    <property type="entry name" value="SseB"/>
    <property type="match status" value="1"/>
</dbReference>
<proteinExistence type="predicted"/>
<sequence length="154" mass="16526">MAKSVDLPEGVDENYENVAVRSALEALLSTPDYAHLAAFLMSLREGYLVVDVTGATSKKKGARVRTIRSTNGQLVLPIFTSMAELRSISPAVRGEEVKGAVMPAKSALALITTDRFVAAEFDKGSLSQVILRKYISLVLGDDPITAELLESGRS</sequence>
<evidence type="ECO:0000313" key="2">
    <source>
        <dbReference type="EMBL" id="QNN62057.1"/>
    </source>
</evidence>
<dbReference type="InterPro" id="IPR009839">
    <property type="entry name" value="SseB_N"/>
</dbReference>
<keyword evidence="3" id="KW-1185">Reference proteome</keyword>
<name>A0A7G9S2I2_9MICO</name>
<feature type="domain" description="SseB protein N-terminal" evidence="1">
    <location>
        <begin position="21"/>
        <end position="113"/>
    </location>
</feature>
<dbReference type="AlphaFoldDB" id="A0A7G9S2I2"/>
<organism evidence="2 3">
    <name type="scientific">Leucobacter denitrificans</name>
    <dbReference type="NCBI Taxonomy" id="683042"/>
    <lineage>
        <taxon>Bacteria</taxon>
        <taxon>Bacillati</taxon>
        <taxon>Actinomycetota</taxon>
        <taxon>Actinomycetes</taxon>
        <taxon>Micrococcales</taxon>
        <taxon>Microbacteriaceae</taxon>
        <taxon>Leucobacter</taxon>
    </lineage>
</organism>
<dbReference type="KEGG" id="ldn:H9L06_06980"/>
<reference evidence="2 3" key="1">
    <citation type="submission" date="2020-08" db="EMBL/GenBank/DDBJ databases">
        <title>Genome sequence of Leucobacter denitrificans KACC 14055T.</title>
        <authorList>
            <person name="Hyun D.-W."/>
            <person name="Bae J.-W."/>
        </authorList>
    </citation>
    <scope>NUCLEOTIDE SEQUENCE [LARGE SCALE GENOMIC DNA]</scope>
    <source>
        <strain evidence="2 3">KACC 14055</strain>
    </source>
</reference>
<dbReference type="RefSeq" id="WP_187554528.1">
    <property type="nucleotide sequence ID" value="NZ_CP060716.1"/>
</dbReference>
<dbReference type="Proteomes" id="UP000515934">
    <property type="component" value="Chromosome"/>
</dbReference>
<evidence type="ECO:0000259" key="1">
    <source>
        <dbReference type="Pfam" id="PF07179"/>
    </source>
</evidence>
<dbReference type="EMBL" id="CP060716">
    <property type="protein sequence ID" value="QNN62057.1"/>
    <property type="molecule type" value="Genomic_DNA"/>
</dbReference>
<evidence type="ECO:0000313" key="3">
    <source>
        <dbReference type="Proteomes" id="UP000515934"/>
    </source>
</evidence>
<protein>
    <submittedName>
        <fullName evidence="2">SseB family protein</fullName>
    </submittedName>
</protein>